<evidence type="ECO:0000256" key="2">
    <source>
        <dbReference type="ARBA" id="ARBA00022840"/>
    </source>
</evidence>
<evidence type="ECO:0000313" key="4">
    <source>
        <dbReference type="EMBL" id="KAF5363676.1"/>
    </source>
</evidence>
<comment type="caution">
    <text evidence="4">The sequence shown here is derived from an EMBL/GenBank/DDBJ whole genome shotgun (WGS) entry which is preliminary data.</text>
</comment>
<dbReference type="GO" id="GO:0016887">
    <property type="term" value="F:ATP hydrolysis activity"/>
    <property type="evidence" value="ECO:0007669"/>
    <property type="project" value="InterPro"/>
</dbReference>
<dbReference type="PANTHER" id="PTHR43158:SF2">
    <property type="entry name" value="SKFA PEPTIDE EXPORT ATP-BINDING PROTEIN SKFE"/>
    <property type="match status" value="1"/>
</dbReference>
<keyword evidence="5" id="KW-1185">Reference proteome</keyword>
<proteinExistence type="predicted"/>
<dbReference type="InterPro" id="IPR003439">
    <property type="entry name" value="ABC_transporter-like_ATP-bd"/>
</dbReference>
<dbReference type="OrthoDB" id="6512918at2759"/>
<dbReference type="InterPro" id="IPR027417">
    <property type="entry name" value="P-loop_NTPase"/>
</dbReference>
<dbReference type="CDD" id="cd00267">
    <property type="entry name" value="ABC_ATPase"/>
    <property type="match status" value="1"/>
</dbReference>
<dbReference type="InterPro" id="IPR003593">
    <property type="entry name" value="AAA+_ATPase"/>
</dbReference>
<protein>
    <recommendedName>
        <fullName evidence="3">ABC transporter domain-containing protein</fullName>
    </recommendedName>
</protein>
<feature type="domain" description="ABC transporter" evidence="3">
    <location>
        <begin position="4"/>
        <end position="232"/>
    </location>
</feature>
<gene>
    <name evidence="4" type="ORF">D9756_000647</name>
</gene>
<dbReference type="GO" id="GO:0005524">
    <property type="term" value="F:ATP binding"/>
    <property type="evidence" value="ECO:0007669"/>
    <property type="project" value="UniProtKB-KW"/>
</dbReference>
<keyword evidence="1" id="KW-0547">Nucleotide-binding</keyword>
<evidence type="ECO:0000259" key="3">
    <source>
        <dbReference type="PROSITE" id="PS50893"/>
    </source>
</evidence>
<dbReference type="SUPFAM" id="SSF52540">
    <property type="entry name" value="P-loop containing nucleoside triphosphate hydrolases"/>
    <property type="match status" value="1"/>
</dbReference>
<dbReference type="PANTHER" id="PTHR43158">
    <property type="entry name" value="SKFA PEPTIDE EXPORT ATP-BINDING PROTEIN SKFE"/>
    <property type="match status" value="1"/>
</dbReference>
<reference evidence="4 5" key="1">
    <citation type="journal article" date="2020" name="ISME J.">
        <title>Uncovering the hidden diversity of litter-decomposition mechanisms in mushroom-forming fungi.</title>
        <authorList>
            <person name="Floudas D."/>
            <person name="Bentzer J."/>
            <person name="Ahren D."/>
            <person name="Johansson T."/>
            <person name="Persson P."/>
            <person name="Tunlid A."/>
        </authorList>
    </citation>
    <scope>NUCLEOTIDE SEQUENCE [LARGE SCALE GENOMIC DNA]</scope>
    <source>
        <strain evidence="4 5">CBS 146.42</strain>
    </source>
</reference>
<dbReference type="Pfam" id="PF00005">
    <property type="entry name" value="ABC_tran"/>
    <property type="match status" value="1"/>
</dbReference>
<evidence type="ECO:0000256" key="1">
    <source>
        <dbReference type="ARBA" id="ARBA00022741"/>
    </source>
</evidence>
<keyword evidence="2" id="KW-0067">ATP-binding</keyword>
<dbReference type="Gene3D" id="3.40.50.300">
    <property type="entry name" value="P-loop containing nucleotide triphosphate hydrolases"/>
    <property type="match status" value="1"/>
</dbReference>
<sequence length="311" mass="34823">MLAISVAGLTYSHSALVPPSLLDVCLALPKGSRSILIGANGAGKSTLLQILAGKRLVTAAGADIRVKDRDVFRDSPPGVTFLGTEWAMNPVVRSDIVVSAFLDSVGGYRHKERRDRLLDILDVDLDWHMHQISDGERRRVQLCFGLMVEWDVLLLDEVTVDLDVLVRDELLAFLKNDSETRGSTILYATHIFDGLNDFPTHVAHMRFGTFVTEPSAWPITQESSLAAQFPPATTLFTVALQWLREDKAYREALEKQGFKKTRGARRNELTTRLYHLILKRSTANMTILTKDVVHQLELNLPAISFLRDFSL</sequence>
<dbReference type="SMART" id="SM00382">
    <property type="entry name" value="AAA"/>
    <property type="match status" value="1"/>
</dbReference>
<dbReference type="Proteomes" id="UP000559027">
    <property type="component" value="Unassembled WGS sequence"/>
</dbReference>
<evidence type="ECO:0000313" key="5">
    <source>
        <dbReference type="Proteomes" id="UP000559027"/>
    </source>
</evidence>
<name>A0A8H5GEW5_9AGAR</name>
<dbReference type="EMBL" id="JAACJO010000001">
    <property type="protein sequence ID" value="KAF5363676.1"/>
    <property type="molecule type" value="Genomic_DNA"/>
</dbReference>
<dbReference type="AlphaFoldDB" id="A0A8H5GEW5"/>
<accession>A0A8H5GEW5</accession>
<organism evidence="4 5">
    <name type="scientific">Leucocoprinus leucothites</name>
    <dbReference type="NCBI Taxonomy" id="201217"/>
    <lineage>
        <taxon>Eukaryota</taxon>
        <taxon>Fungi</taxon>
        <taxon>Dikarya</taxon>
        <taxon>Basidiomycota</taxon>
        <taxon>Agaricomycotina</taxon>
        <taxon>Agaricomycetes</taxon>
        <taxon>Agaricomycetidae</taxon>
        <taxon>Agaricales</taxon>
        <taxon>Agaricineae</taxon>
        <taxon>Agaricaceae</taxon>
        <taxon>Leucocoprinus</taxon>
    </lineage>
</organism>
<dbReference type="PROSITE" id="PS50893">
    <property type="entry name" value="ABC_TRANSPORTER_2"/>
    <property type="match status" value="1"/>
</dbReference>